<name>A0ABR8FUL2_9NOSO</name>
<accession>A0ABR8FUL2</accession>
<dbReference type="RefSeq" id="WP_190967956.1">
    <property type="nucleotide sequence ID" value="NZ_JACJTB010000013.1"/>
</dbReference>
<evidence type="ECO:0000313" key="2">
    <source>
        <dbReference type="Proteomes" id="UP000603457"/>
    </source>
</evidence>
<dbReference type="Proteomes" id="UP000603457">
    <property type="component" value="Unassembled WGS sequence"/>
</dbReference>
<organism evidence="1 2">
    <name type="scientific">Nostoc spongiaeforme FACHB-130</name>
    <dbReference type="NCBI Taxonomy" id="1357510"/>
    <lineage>
        <taxon>Bacteria</taxon>
        <taxon>Bacillati</taxon>
        <taxon>Cyanobacteriota</taxon>
        <taxon>Cyanophyceae</taxon>
        <taxon>Nostocales</taxon>
        <taxon>Nostocaceae</taxon>
        <taxon>Nostoc</taxon>
    </lineage>
</organism>
<sequence>MAIGDRLFKQPISDFLKLCQLLVNYQIFLSIDNLFFISLGLGDKLSGGRRQEVGENLLLSTQHFQLKSHNLKPKVEDEEGFLLHLPLLHFEWENSAQIYQFGAELLVFPGATGTCVAGAFGTPGITPSPEEGCP</sequence>
<gene>
    <name evidence="1" type="ORF">H6G74_12425</name>
</gene>
<proteinExistence type="predicted"/>
<evidence type="ECO:0000313" key="1">
    <source>
        <dbReference type="EMBL" id="MBD2595132.1"/>
    </source>
</evidence>
<dbReference type="EMBL" id="JACJTB010000013">
    <property type="protein sequence ID" value="MBD2595132.1"/>
    <property type="molecule type" value="Genomic_DNA"/>
</dbReference>
<keyword evidence="2" id="KW-1185">Reference proteome</keyword>
<comment type="caution">
    <text evidence="1">The sequence shown here is derived from an EMBL/GenBank/DDBJ whole genome shotgun (WGS) entry which is preliminary data.</text>
</comment>
<reference evidence="1 2" key="1">
    <citation type="journal article" date="2020" name="ISME J.">
        <title>Comparative genomics reveals insights into cyanobacterial evolution and habitat adaptation.</title>
        <authorList>
            <person name="Chen M.Y."/>
            <person name="Teng W.K."/>
            <person name="Zhao L."/>
            <person name="Hu C.X."/>
            <person name="Zhou Y.K."/>
            <person name="Han B.P."/>
            <person name="Song L.R."/>
            <person name="Shu W.S."/>
        </authorList>
    </citation>
    <scope>NUCLEOTIDE SEQUENCE [LARGE SCALE GENOMIC DNA]</scope>
    <source>
        <strain evidence="1 2">FACHB-130</strain>
    </source>
</reference>
<protein>
    <submittedName>
        <fullName evidence="1">Uncharacterized protein</fullName>
    </submittedName>
</protein>